<comment type="subunit">
    <text evidence="3">Homodimer.</text>
</comment>
<dbReference type="InterPro" id="IPR001544">
    <property type="entry name" value="Aminotrans_IV"/>
</dbReference>
<dbReference type="GO" id="GO:0047810">
    <property type="term" value="F:D-alanine-2-oxoglutarate aminotransferase activity"/>
    <property type="evidence" value="ECO:0007669"/>
    <property type="project" value="UniProtKB-EC"/>
</dbReference>
<evidence type="ECO:0000313" key="14">
    <source>
        <dbReference type="Proteomes" id="UP001589818"/>
    </source>
</evidence>
<keyword evidence="8 11" id="KW-0663">Pyridoxal phosphate</keyword>
<dbReference type="InterPro" id="IPR005784">
    <property type="entry name" value="D_amino_transT"/>
</dbReference>
<evidence type="ECO:0000256" key="8">
    <source>
        <dbReference type="ARBA" id="ARBA00022898"/>
    </source>
</evidence>
<sequence length="277" mass="31430">MFLWNGELVEEEEIQVSHKDRGYYFGDGIYEVFRIYKGKLFEKQAHLTRMYQSLHNVKIKVQWDEHALAAKLDELVALFGEHDGYLYVQITRGEAPRTHTIPDVITPVMLGYCEAYTSPYSQMEHGIAAITVDDIRWHHCHIKSLNLLPNTLARQQAKESGADEAIFVRDGIVTEGSSSNLFIVKNGVIRTHPANHLILEGITRQVIERIAKSEGIPFESKAFHVEELMDADEVMITSSTREITPVISIDMKPIGSEKPGPITRQLQAAFNRLVDDN</sequence>
<evidence type="ECO:0000313" key="13">
    <source>
        <dbReference type="EMBL" id="MFC0394307.1"/>
    </source>
</evidence>
<protein>
    <recommendedName>
        <fullName evidence="5 12">D-alanine aminotransferase</fullName>
        <ecNumber evidence="4 12">2.6.1.21</ecNumber>
    </recommendedName>
</protein>
<reference evidence="13 14" key="1">
    <citation type="submission" date="2024-09" db="EMBL/GenBank/DDBJ databases">
        <authorList>
            <person name="Sun Q."/>
            <person name="Mori K."/>
        </authorList>
    </citation>
    <scope>NUCLEOTIDE SEQUENCE [LARGE SCALE GENOMIC DNA]</scope>
    <source>
        <strain evidence="13 14">CCM 4839</strain>
    </source>
</reference>
<evidence type="ECO:0000256" key="5">
    <source>
        <dbReference type="ARBA" id="ARBA00021779"/>
    </source>
</evidence>
<name>A0ABV6JF18_9BACL</name>
<comment type="cofactor">
    <cofactor evidence="1 11">
        <name>pyridoxal 5'-phosphate</name>
        <dbReference type="ChEBI" id="CHEBI:597326"/>
    </cofactor>
</comment>
<dbReference type="NCBIfam" id="TIGR01121">
    <property type="entry name" value="D_amino_aminoT"/>
    <property type="match status" value="1"/>
</dbReference>
<dbReference type="EC" id="2.6.1.21" evidence="4 12"/>
<comment type="catalytic activity">
    <reaction evidence="9 12">
        <text>D-alanine + 2-oxoglutarate = D-glutamate + pyruvate</text>
        <dbReference type="Rhea" id="RHEA:15869"/>
        <dbReference type="ChEBI" id="CHEBI:15361"/>
        <dbReference type="ChEBI" id="CHEBI:16810"/>
        <dbReference type="ChEBI" id="CHEBI:29986"/>
        <dbReference type="ChEBI" id="CHEBI:57416"/>
        <dbReference type="EC" id="2.6.1.21"/>
    </reaction>
</comment>
<dbReference type="PANTHER" id="PTHR42743:SF10">
    <property type="entry name" value="D-ALANINE AMINOTRANSFERASE"/>
    <property type="match status" value="1"/>
</dbReference>
<dbReference type="InterPro" id="IPR043131">
    <property type="entry name" value="BCAT-like_N"/>
</dbReference>
<dbReference type="CDD" id="cd01558">
    <property type="entry name" value="D-AAT_like"/>
    <property type="match status" value="1"/>
</dbReference>
<comment type="function">
    <text evidence="12">Acts on the D-isomers of alanine, leucine, aspartate, glutamate, aminobutyrate, norvaline and asparagine. The enzyme transfers an amino group from a substrate D-amino acid to the pyridoxal phosphate cofactor to form pyridoxamine and an alpha-keto acid in the first half-reaction.</text>
</comment>
<dbReference type="InterPro" id="IPR036038">
    <property type="entry name" value="Aminotransferase-like"/>
</dbReference>
<dbReference type="EMBL" id="JBHLVF010000041">
    <property type="protein sequence ID" value="MFC0394307.1"/>
    <property type="molecule type" value="Genomic_DNA"/>
</dbReference>
<keyword evidence="7 13" id="KW-0808">Transferase</keyword>
<dbReference type="Pfam" id="PF01063">
    <property type="entry name" value="Aminotran_4"/>
    <property type="match status" value="1"/>
</dbReference>
<dbReference type="PROSITE" id="PS00770">
    <property type="entry name" value="AA_TRANSFER_CLASS_4"/>
    <property type="match status" value="1"/>
</dbReference>
<evidence type="ECO:0000256" key="4">
    <source>
        <dbReference type="ARBA" id="ARBA00012874"/>
    </source>
</evidence>
<dbReference type="Gene3D" id="3.20.10.10">
    <property type="entry name" value="D-amino Acid Aminotransferase, subunit A, domain 2"/>
    <property type="match status" value="1"/>
</dbReference>
<dbReference type="InterPro" id="IPR043132">
    <property type="entry name" value="BCAT-like_C"/>
</dbReference>
<evidence type="ECO:0000256" key="6">
    <source>
        <dbReference type="ARBA" id="ARBA00022576"/>
    </source>
</evidence>
<accession>A0ABV6JF18</accession>
<dbReference type="PANTHER" id="PTHR42743">
    <property type="entry name" value="AMINO-ACID AMINOTRANSFERASE"/>
    <property type="match status" value="1"/>
</dbReference>
<evidence type="ECO:0000256" key="3">
    <source>
        <dbReference type="ARBA" id="ARBA00011738"/>
    </source>
</evidence>
<dbReference type="Proteomes" id="UP001589818">
    <property type="component" value="Unassembled WGS sequence"/>
</dbReference>
<comment type="caution">
    <text evidence="13">The sequence shown here is derived from an EMBL/GenBank/DDBJ whole genome shotgun (WGS) entry which is preliminary data.</text>
</comment>
<proteinExistence type="inferred from homology"/>
<evidence type="ECO:0000256" key="9">
    <source>
        <dbReference type="ARBA" id="ARBA00047911"/>
    </source>
</evidence>
<evidence type="ECO:0000256" key="12">
    <source>
        <dbReference type="RuleBase" id="RU004520"/>
    </source>
</evidence>
<keyword evidence="6 13" id="KW-0032">Aminotransferase</keyword>
<dbReference type="InterPro" id="IPR018300">
    <property type="entry name" value="Aminotrans_IV_CS"/>
</dbReference>
<evidence type="ECO:0000256" key="7">
    <source>
        <dbReference type="ARBA" id="ARBA00022679"/>
    </source>
</evidence>
<organism evidence="13 14">
    <name type="scientific">Paenibacillus mendelii</name>
    <dbReference type="NCBI Taxonomy" id="206163"/>
    <lineage>
        <taxon>Bacteria</taxon>
        <taxon>Bacillati</taxon>
        <taxon>Bacillota</taxon>
        <taxon>Bacilli</taxon>
        <taxon>Bacillales</taxon>
        <taxon>Paenibacillaceae</taxon>
        <taxon>Paenibacillus</taxon>
    </lineage>
</organism>
<evidence type="ECO:0000256" key="2">
    <source>
        <dbReference type="ARBA" id="ARBA00009320"/>
    </source>
</evidence>
<dbReference type="SUPFAM" id="SSF56752">
    <property type="entry name" value="D-aminoacid aminotransferase-like PLP-dependent enzymes"/>
    <property type="match status" value="1"/>
</dbReference>
<dbReference type="Gene3D" id="3.30.470.10">
    <property type="match status" value="1"/>
</dbReference>
<dbReference type="RefSeq" id="WP_204815462.1">
    <property type="nucleotide sequence ID" value="NZ_JANHOF010000001.1"/>
</dbReference>
<evidence type="ECO:0000256" key="1">
    <source>
        <dbReference type="ARBA" id="ARBA00001933"/>
    </source>
</evidence>
<evidence type="ECO:0000256" key="11">
    <source>
        <dbReference type="RuleBase" id="RU004516"/>
    </source>
</evidence>
<evidence type="ECO:0000256" key="10">
    <source>
        <dbReference type="RuleBase" id="RU004106"/>
    </source>
</evidence>
<keyword evidence="14" id="KW-1185">Reference proteome</keyword>
<dbReference type="InterPro" id="IPR050571">
    <property type="entry name" value="Class-IV_PLP-Dep_Aminotrnsfr"/>
</dbReference>
<comment type="similarity">
    <text evidence="2 10">Belongs to the class-IV pyridoxal-phosphate-dependent aminotransferase family.</text>
</comment>
<gene>
    <name evidence="13" type="primary">dat</name>
    <name evidence="13" type="ORF">ACFFJ8_23450</name>
</gene>